<dbReference type="RefSeq" id="WP_345229674.1">
    <property type="nucleotide sequence ID" value="NZ_BAABIQ010000001.1"/>
</dbReference>
<evidence type="ECO:0000313" key="1">
    <source>
        <dbReference type="EMBL" id="GAA4778041.1"/>
    </source>
</evidence>
<gene>
    <name evidence="1" type="ORF">GCM10023231_00620</name>
</gene>
<protein>
    <recommendedName>
        <fullName evidence="3">XRE family transcriptional regulator</fullName>
    </recommendedName>
</protein>
<organism evidence="1 2">
    <name type="scientific">Olivibacter ginsenosidimutans</name>
    <dbReference type="NCBI Taxonomy" id="1176537"/>
    <lineage>
        <taxon>Bacteria</taxon>
        <taxon>Pseudomonadati</taxon>
        <taxon>Bacteroidota</taxon>
        <taxon>Sphingobacteriia</taxon>
        <taxon>Sphingobacteriales</taxon>
        <taxon>Sphingobacteriaceae</taxon>
        <taxon>Olivibacter</taxon>
    </lineage>
</organism>
<reference evidence="2" key="1">
    <citation type="journal article" date="2019" name="Int. J. Syst. Evol. Microbiol.">
        <title>The Global Catalogue of Microorganisms (GCM) 10K type strain sequencing project: providing services to taxonomists for standard genome sequencing and annotation.</title>
        <authorList>
            <consortium name="The Broad Institute Genomics Platform"/>
            <consortium name="The Broad Institute Genome Sequencing Center for Infectious Disease"/>
            <person name="Wu L."/>
            <person name="Ma J."/>
        </authorList>
    </citation>
    <scope>NUCLEOTIDE SEQUENCE [LARGE SCALE GENOMIC DNA]</scope>
    <source>
        <strain evidence="2">JCM 18200</strain>
    </source>
</reference>
<accession>A0ABP9AED4</accession>
<name>A0ABP9AED4_9SPHI</name>
<proteinExistence type="predicted"/>
<evidence type="ECO:0000313" key="2">
    <source>
        <dbReference type="Proteomes" id="UP001501411"/>
    </source>
</evidence>
<evidence type="ECO:0008006" key="3">
    <source>
        <dbReference type="Google" id="ProtNLM"/>
    </source>
</evidence>
<dbReference type="Proteomes" id="UP001501411">
    <property type="component" value="Unassembled WGS sequence"/>
</dbReference>
<dbReference type="EMBL" id="BAABIQ010000001">
    <property type="protein sequence ID" value="GAA4778041.1"/>
    <property type="molecule type" value="Genomic_DNA"/>
</dbReference>
<keyword evidence="2" id="KW-1185">Reference proteome</keyword>
<sequence>MDWKENLKAYLDKSGKTDIEIHSFTNIPPSTLSKIRNKKTEKLSARHFHLLKLFFGEKHLDFLNTIFDINSFDIKEKVSDGITRTSLGKMLHDNYHLEKLTLSSLAEASEVKRERVKYLNYNDDSSISTEELTKIELALGEKPGTLFKKVFKSVKLNSVSKANKLVEEARAYNAKSNDRRKTR</sequence>
<comment type="caution">
    <text evidence="1">The sequence shown here is derived from an EMBL/GenBank/DDBJ whole genome shotgun (WGS) entry which is preliminary data.</text>
</comment>